<proteinExistence type="predicted"/>
<keyword evidence="4" id="KW-1185">Reference proteome</keyword>
<evidence type="ECO:0000313" key="4">
    <source>
        <dbReference type="Proteomes" id="UP000383932"/>
    </source>
</evidence>
<dbReference type="InterPro" id="IPR050314">
    <property type="entry name" value="Glycosyl_Hydrlase_18"/>
</dbReference>
<evidence type="ECO:0000259" key="2">
    <source>
        <dbReference type="PROSITE" id="PS51910"/>
    </source>
</evidence>
<evidence type="ECO:0000256" key="1">
    <source>
        <dbReference type="SAM" id="MobiDB-lite"/>
    </source>
</evidence>
<dbReference type="InterPro" id="IPR029070">
    <property type="entry name" value="Chitinase_insertion_sf"/>
</dbReference>
<sequence>MVAQDKDKAGFSGTSTIHVNGTDTKWVSVADQTSTDLWIASPVKRNAGAWKPKIGLSTDWFTITEQGVDSSGPYYNLDHSLRFDVYRSSTGDGSTPMEDTETFGKAMPIAHVVHHVGIENLYMTHEIDGLAPESAERNYGNLAPEQAMHGIVFRYARDSWVRNIQTFMTGSHPIATEVIKPMYMLLGSGNSDWLYRRLRISKSKTIISMPCVQGAWNKGKGGNGYLRGSRVWDSLYYNNTLRNLRHITMQWCSMGNVIILNNMTNDMNLHGGWEGFNLFELNYASVPYSHRSGSCSSCGGEGGDQEAGTWFPIWWGAGEKASKWSGASGPRNIFYRNYMIKQQVDGGDYLEYLPYFARDGSISSTIWQLGWDNQSPEGVQPIKDWQSNEQVDWSTGPAYGANSELDDPHTSLFLKDVSAAKGTIAEYSSIAGNTYCRGDVDPRVAGYYFASASRRDCNPFGPDAIDYDTFTHILFAYGAVAKDGTISVADEDQQLLKDVVALKDQEPDLKVFLAVGGWGMGADPANLVAIATSSSARTKLGTSGATICQTYGLDGIDLEWASGISATQWKNIVQTASSGLKASNFNLSISTPHSFWTSSGINTAAADIAKAVDFMSLISHDLPGTVSDLDNKANHFLTKQQTLEYANSLTKMTASVAAIHKLGFPRTQIMMGIPFYGRSRKLTDPSCTDDGCGVDAGIGSTSECVPSTSIGQGTFPYFAIDSRLTNTDIDIDVTGTAKQFENSTDRFITDSGYVFDYETPESVVEKGRAATMLCLSGLAVYALDQDDRNFDLTYAIWKGGSLTPTAAEIASSIEGEPLDSNGLVSVDFWDQAANQVIANYPDLSMALSYQVMILLAIRALDAVANSLTEYLRFSALTEDSFQLYKKWETKALNWALANETGKGNDYWQCSLTNTDFLHETCPGGHNTPGADVDDVYWKLVDSGGFSSYLTDALGFDTSELLIGDIYVGRNPSSCLTLFRRQLPTNSTNSTLSLRYGDAVAPTNQTIIDNTYLFEDDGTGRIRRIPTANSTSLSARTHIASMPAYDPSQNSAGFSPYDPDEKCRTQWHDILVIDSDKFFPNIKDGIQAYLDQYDDFKVEAVRSTSTPFETVESLGALLHNALTTLVSGNDTLSSTMQYIEQVKYDESLQEQYDKLEEQARKAAIMFIVDLVLTLLSFVPFGGLVSGAARAARALLPLFKSARATRNIVSGFEKAAAGATDAKNIESVDDLLSSTALAGRGQIGKALDKIQEFVFECGEADFAGQTLDLLSLGESLVPTSPSTTLSRRLDWNSTALVKAESRDLGVSPANDLVSKNVSGHSLMQRATASRAPKANPKTCIWHDSFSAENLKSKDFKLGCHRNSDKYPMQWLNDRIGNVLSSITYTKCRPTPVDGVPSNDVNLLYKNEFSIKRQGDNTLPLNPALCQCDHMLEANEVVKAFRANLNSYANANEIRKGARTELINKLCTQDEYMAFFDDLKAKLNADANMRPLYGPANRYKASFIDPTQLKDDSKSLTNWKTVGSDSTTVKTRYAVIMQNYVESIKDDRQTVAQSLDGVIQEKLKFGDADVQEILDDSESIDFARKKRSNLFVVKLGTRDVDIGGSKPQTMGFLEEAGYKDYQRFEEKMKFVSFRDIQTLPSAKGTGAQAKVKRTSKTVTDADGSTAKKCRRSTRRK</sequence>
<dbReference type="Gene3D" id="3.10.50.10">
    <property type="match status" value="1"/>
</dbReference>
<dbReference type="PANTHER" id="PTHR11177:SF333">
    <property type="entry name" value="CHITINASE"/>
    <property type="match status" value="1"/>
</dbReference>
<organism evidence="3 4">
    <name type="scientific">Ceratobasidium theobromae</name>
    <dbReference type="NCBI Taxonomy" id="1582974"/>
    <lineage>
        <taxon>Eukaryota</taxon>
        <taxon>Fungi</taxon>
        <taxon>Dikarya</taxon>
        <taxon>Basidiomycota</taxon>
        <taxon>Agaricomycotina</taxon>
        <taxon>Agaricomycetes</taxon>
        <taxon>Cantharellales</taxon>
        <taxon>Ceratobasidiaceae</taxon>
        <taxon>Ceratobasidium</taxon>
    </lineage>
</organism>
<dbReference type="SUPFAM" id="SSF51445">
    <property type="entry name" value="(Trans)glycosidases"/>
    <property type="match status" value="1"/>
</dbReference>
<feature type="compositionally biased region" description="Basic residues" evidence="1">
    <location>
        <begin position="1664"/>
        <end position="1673"/>
    </location>
</feature>
<dbReference type="Pfam" id="PF00704">
    <property type="entry name" value="Glyco_hydro_18"/>
    <property type="match status" value="1"/>
</dbReference>
<accession>A0A5N5QC22</accession>
<reference evidence="3 4" key="1">
    <citation type="journal article" date="2019" name="Fungal Biol. Biotechnol.">
        <title>Draft genome sequence of fastidious pathogen Ceratobasidium theobromae, which causes vascular-streak dieback in Theobroma cacao.</title>
        <authorList>
            <person name="Ali S.S."/>
            <person name="Asman A."/>
            <person name="Shao J."/>
            <person name="Firmansyah A.P."/>
            <person name="Susilo A.W."/>
            <person name="Rosmana A."/>
            <person name="McMahon P."/>
            <person name="Junaid M."/>
            <person name="Guest D."/>
            <person name="Kheng T.Y."/>
            <person name="Meinhardt L.W."/>
            <person name="Bailey B.A."/>
        </authorList>
    </citation>
    <scope>NUCLEOTIDE SEQUENCE [LARGE SCALE GENOMIC DNA]</scope>
    <source>
        <strain evidence="3 4">CT2</strain>
    </source>
</reference>
<name>A0A5N5QC22_9AGAM</name>
<comment type="caution">
    <text evidence="3">The sequence shown here is derived from an EMBL/GenBank/DDBJ whole genome shotgun (WGS) entry which is preliminary data.</text>
</comment>
<evidence type="ECO:0000313" key="3">
    <source>
        <dbReference type="EMBL" id="KAB5589292.1"/>
    </source>
</evidence>
<dbReference type="Gene3D" id="3.20.20.80">
    <property type="entry name" value="Glycosidases"/>
    <property type="match status" value="1"/>
</dbReference>
<dbReference type="SMART" id="SM00636">
    <property type="entry name" value="Glyco_18"/>
    <property type="match status" value="1"/>
</dbReference>
<dbReference type="Proteomes" id="UP000383932">
    <property type="component" value="Unassembled WGS sequence"/>
</dbReference>
<dbReference type="InterPro" id="IPR017853">
    <property type="entry name" value="GH"/>
</dbReference>
<dbReference type="InterPro" id="IPR011583">
    <property type="entry name" value="Chitinase_II/V-like_cat"/>
</dbReference>
<gene>
    <name evidence="3" type="ORF">CTheo_7262</name>
</gene>
<dbReference type="PANTHER" id="PTHR11177">
    <property type="entry name" value="CHITINASE"/>
    <property type="match status" value="1"/>
</dbReference>
<dbReference type="OrthoDB" id="73875at2759"/>
<dbReference type="EMBL" id="SSOP01000291">
    <property type="protein sequence ID" value="KAB5589292.1"/>
    <property type="molecule type" value="Genomic_DNA"/>
</dbReference>
<protein>
    <recommendedName>
        <fullName evidence="2">GH18 domain-containing protein</fullName>
    </recommendedName>
</protein>
<dbReference type="GO" id="GO:0005975">
    <property type="term" value="P:carbohydrate metabolic process"/>
    <property type="evidence" value="ECO:0007669"/>
    <property type="project" value="InterPro"/>
</dbReference>
<dbReference type="GO" id="GO:0008061">
    <property type="term" value="F:chitin binding"/>
    <property type="evidence" value="ECO:0007669"/>
    <property type="project" value="InterPro"/>
</dbReference>
<dbReference type="InterPro" id="IPR001223">
    <property type="entry name" value="Glyco_hydro18_cat"/>
</dbReference>
<dbReference type="PROSITE" id="PS51910">
    <property type="entry name" value="GH18_2"/>
    <property type="match status" value="1"/>
</dbReference>
<feature type="domain" description="GH18" evidence="2">
    <location>
        <begin position="442"/>
        <end position="803"/>
    </location>
</feature>
<feature type="region of interest" description="Disordered" evidence="1">
    <location>
        <begin position="1640"/>
        <end position="1673"/>
    </location>
</feature>